<feature type="domain" description="DUF7054" evidence="1">
    <location>
        <begin position="33"/>
        <end position="64"/>
    </location>
</feature>
<evidence type="ECO:0000313" key="2">
    <source>
        <dbReference type="EMBL" id="KAJ9694016.1"/>
    </source>
</evidence>
<dbReference type="InterPro" id="IPR055482">
    <property type="entry name" value="DUF7054"/>
</dbReference>
<proteinExistence type="predicted"/>
<protein>
    <recommendedName>
        <fullName evidence="1">DUF7054 domain-containing protein</fullName>
    </recommendedName>
</protein>
<sequence>MALQVELRRSKTLSNLHSGRSVSRLSPEGGPRLTKLLLHVTIQRSLGLVQVVMSPNSTVRDLIAETQCP</sequence>
<dbReference type="AlphaFoldDB" id="A0AA39DR03"/>
<comment type="caution">
    <text evidence="2">The sequence shown here is derived from an EMBL/GenBank/DDBJ whole genome shotgun (WGS) entry which is preliminary data.</text>
</comment>
<dbReference type="Proteomes" id="UP001168098">
    <property type="component" value="Unassembled WGS sequence"/>
</dbReference>
<name>A0AA39DR03_VITRO</name>
<keyword evidence="3" id="KW-1185">Reference proteome</keyword>
<gene>
    <name evidence="2" type="ORF">PVL29_009811</name>
</gene>
<organism evidence="2 3">
    <name type="scientific">Vitis rotundifolia</name>
    <name type="common">Muscadine grape</name>
    <dbReference type="NCBI Taxonomy" id="103349"/>
    <lineage>
        <taxon>Eukaryota</taxon>
        <taxon>Viridiplantae</taxon>
        <taxon>Streptophyta</taxon>
        <taxon>Embryophyta</taxon>
        <taxon>Tracheophyta</taxon>
        <taxon>Spermatophyta</taxon>
        <taxon>Magnoliopsida</taxon>
        <taxon>eudicotyledons</taxon>
        <taxon>Gunneridae</taxon>
        <taxon>Pentapetalae</taxon>
        <taxon>rosids</taxon>
        <taxon>Vitales</taxon>
        <taxon>Vitaceae</taxon>
        <taxon>Viteae</taxon>
        <taxon>Vitis</taxon>
    </lineage>
</organism>
<dbReference type="EMBL" id="JARBHA010000008">
    <property type="protein sequence ID" value="KAJ9694016.1"/>
    <property type="molecule type" value="Genomic_DNA"/>
</dbReference>
<reference evidence="2 3" key="1">
    <citation type="journal article" date="2023" name="BMC Biotechnol.">
        <title>Vitis rotundifolia cv Carlos genome sequencing.</title>
        <authorList>
            <person name="Huff M."/>
            <person name="Hulse-Kemp A."/>
            <person name="Scheffler B."/>
            <person name="Youngblood R."/>
            <person name="Simpson S."/>
            <person name="Babiker E."/>
            <person name="Staton M."/>
        </authorList>
    </citation>
    <scope>NUCLEOTIDE SEQUENCE [LARGE SCALE GENOMIC DNA]</scope>
    <source>
        <tissue evidence="2">Leaf</tissue>
    </source>
</reference>
<dbReference type="Pfam" id="PF23156">
    <property type="entry name" value="DUF7054"/>
    <property type="match status" value="1"/>
</dbReference>
<accession>A0AA39DR03</accession>
<evidence type="ECO:0000313" key="3">
    <source>
        <dbReference type="Proteomes" id="UP001168098"/>
    </source>
</evidence>
<evidence type="ECO:0000259" key="1">
    <source>
        <dbReference type="Pfam" id="PF23156"/>
    </source>
</evidence>